<keyword evidence="1" id="KW-0472">Membrane</keyword>
<feature type="transmembrane region" description="Helical" evidence="1">
    <location>
        <begin position="44"/>
        <end position="63"/>
    </location>
</feature>
<accession>A0ABY5JT30</accession>
<dbReference type="Pfam" id="PF06612">
    <property type="entry name" value="DUF1146"/>
    <property type="match status" value="1"/>
</dbReference>
<proteinExistence type="predicted"/>
<dbReference type="RefSeq" id="WP_040978269.1">
    <property type="nucleotide sequence ID" value="NZ_CABKTI010000001.1"/>
</dbReference>
<dbReference type="Proteomes" id="UP001059773">
    <property type="component" value="Chromosome"/>
</dbReference>
<dbReference type="EMBL" id="CP101914">
    <property type="protein sequence ID" value="UUI02607.1"/>
    <property type="molecule type" value="Genomic_DNA"/>
</dbReference>
<sequence>MFSASQLALISIFSHIMFIYLTWKVVTAIRIETIFKKGRSAEARVFLLFITIMIGTGVSRFFLDILQWSGDLIYLFSSIHVLI</sequence>
<dbReference type="NCBIfam" id="TIGR02327">
    <property type="entry name" value="int_mem_ywzB"/>
    <property type="match status" value="1"/>
</dbReference>
<organism evidence="2 3">
    <name type="scientific">Oceanobacillus jeddahense</name>
    <dbReference type="NCBI Taxonomy" id="1462527"/>
    <lineage>
        <taxon>Bacteria</taxon>
        <taxon>Bacillati</taxon>
        <taxon>Bacillota</taxon>
        <taxon>Bacilli</taxon>
        <taxon>Bacillales</taxon>
        <taxon>Bacillaceae</taxon>
        <taxon>Oceanobacillus</taxon>
    </lineage>
</organism>
<keyword evidence="3" id="KW-1185">Reference proteome</keyword>
<gene>
    <name evidence="2" type="ORF">NP439_21630</name>
</gene>
<evidence type="ECO:0000313" key="2">
    <source>
        <dbReference type="EMBL" id="UUI02607.1"/>
    </source>
</evidence>
<dbReference type="InterPro" id="IPR009526">
    <property type="entry name" value="DUF1146"/>
</dbReference>
<evidence type="ECO:0000313" key="3">
    <source>
        <dbReference type="Proteomes" id="UP001059773"/>
    </source>
</evidence>
<keyword evidence="1" id="KW-1133">Transmembrane helix</keyword>
<feature type="transmembrane region" description="Helical" evidence="1">
    <location>
        <begin position="6"/>
        <end position="23"/>
    </location>
</feature>
<name>A0ABY5JT30_9BACI</name>
<evidence type="ECO:0000256" key="1">
    <source>
        <dbReference type="SAM" id="Phobius"/>
    </source>
</evidence>
<protein>
    <submittedName>
        <fullName evidence="2">DUF1146 family protein</fullName>
    </submittedName>
</protein>
<reference evidence="2" key="1">
    <citation type="submission" date="2022-07" db="EMBL/GenBank/DDBJ databases">
        <title>FELIX.</title>
        <authorList>
            <person name="Wan K.H."/>
            <person name="Park S."/>
            <person name="Lawrence Q."/>
            <person name="Eichenberger J.P."/>
            <person name="Booth B.W."/>
            <person name="Piaggio A.J."/>
            <person name="Chandler J.C."/>
            <person name="Franklin A.B."/>
            <person name="Celniker S.E."/>
        </authorList>
    </citation>
    <scope>NUCLEOTIDE SEQUENCE</scope>
    <source>
        <strain evidence="2">QA-1986 374</strain>
    </source>
</reference>
<keyword evidence="1" id="KW-0812">Transmembrane</keyword>